<evidence type="ECO:0000313" key="2">
    <source>
        <dbReference type="EMBL" id="GFH07188.1"/>
    </source>
</evidence>
<feature type="compositionally biased region" description="Low complexity" evidence="1">
    <location>
        <begin position="81"/>
        <end position="94"/>
    </location>
</feature>
<feature type="compositionally biased region" description="Polar residues" evidence="1">
    <location>
        <begin position="66"/>
        <end position="80"/>
    </location>
</feature>
<organism evidence="2 3">
    <name type="scientific">Haematococcus lacustris</name>
    <name type="common">Green alga</name>
    <name type="synonym">Haematococcus pluvialis</name>
    <dbReference type="NCBI Taxonomy" id="44745"/>
    <lineage>
        <taxon>Eukaryota</taxon>
        <taxon>Viridiplantae</taxon>
        <taxon>Chlorophyta</taxon>
        <taxon>core chlorophytes</taxon>
        <taxon>Chlorophyceae</taxon>
        <taxon>CS clade</taxon>
        <taxon>Chlamydomonadales</taxon>
        <taxon>Haematococcaceae</taxon>
        <taxon>Haematococcus</taxon>
    </lineage>
</organism>
<dbReference type="AlphaFoldDB" id="A0A699YGZ0"/>
<dbReference type="EMBL" id="BLLF01000079">
    <property type="protein sequence ID" value="GFH07188.1"/>
    <property type="molecule type" value="Genomic_DNA"/>
</dbReference>
<feature type="non-terminal residue" evidence="2">
    <location>
        <position position="143"/>
    </location>
</feature>
<feature type="non-terminal residue" evidence="2">
    <location>
        <position position="1"/>
    </location>
</feature>
<comment type="caution">
    <text evidence="2">The sequence shown here is derived from an EMBL/GenBank/DDBJ whole genome shotgun (WGS) entry which is preliminary data.</text>
</comment>
<reference evidence="2 3" key="1">
    <citation type="submission" date="2020-02" db="EMBL/GenBank/DDBJ databases">
        <title>Draft genome sequence of Haematococcus lacustris strain NIES-144.</title>
        <authorList>
            <person name="Morimoto D."/>
            <person name="Nakagawa S."/>
            <person name="Yoshida T."/>
            <person name="Sawayama S."/>
        </authorList>
    </citation>
    <scope>NUCLEOTIDE SEQUENCE [LARGE SCALE GENOMIC DNA]</scope>
    <source>
        <strain evidence="2 3">NIES-144</strain>
    </source>
</reference>
<sequence>GDVPAAAAAPLSVRDTVTVFLQSLVDPPTASHRPDVPSRPPPPPVPHMSGAAAELLESIRNDIDAQGSSLTPQAHPTSNEGPRASPARAASGSGMESDVEAAMKPPTGIMGVAEMLATVSENIAQSRAHGATPGGGDHHADAS</sequence>
<name>A0A699YGZ0_HAELA</name>
<protein>
    <submittedName>
        <fullName evidence="2">Uncharacterized protein</fullName>
    </submittedName>
</protein>
<keyword evidence="3" id="KW-1185">Reference proteome</keyword>
<proteinExistence type="predicted"/>
<feature type="region of interest" description="Disordered" evidence="1">
    <location>
        <begin position="24"/>
        <end position="106"/>
    </location>
</feature>
<gene>
    <name evidence="2" type="ORF">HaLaN_01953</name>
</gene>
<feature type="compositionally biased region" description="Pro residues" evidence="1">
    <location>
        <begin position="37"/>
        <end position="46"/>
    </location>
</feature>
<evidence type="ECO:0000313" key="3">
    <source>
        <dbReference type="Proteomes" id="UP000485058"/>
    </source>
</evidence>
<accession>A0A699YGZ0</accession>
<feature type="region of interest" description="Disordered" evidence="1">
    <location>
        <begin position="121"/>
        <end position="143"/>
    </location>
</feature>
<dbReference type="Proteomes" id="UP000485058">
    <property type="component" value="Unassembled WGS sequence"/>
</dbReference>
<evidence type="ECO:0000256" key="1">
    <source>
        <dbReference type="SAM" id="MobiDB-lite"/>
    </source>
</evidence>